<keyword evidence="4" id="KW-1185">Reference proteome</keyword>
<evidence type="ECO:0000256" key="1">
    <source>
        <dbReference type="SAM" id="MobiDB-lite"/>
    </source>
</evidence>
<accession>A0A7D6VA60</accession>
<keyword evidence="2" id="KW-1133">Transmembrane helix</keyword>
<evidence type="ECO:0000313" key="3">
    <source>
        <dbReference type="EMBL" id="QLY30153.1"/>
    </source>
</evidence>
<feature type="transmembrane region" description="Helical" evidence="2">
    <location>
        <begin position="176"/>
        <end position="197"/>
    </location>
</feature>
<feature type="transmembrane region" description="Helical" evidence="2">
    <location>
        <begin position="30"/>
        <end position="50"/>
    </location>
</feature>
<keyword evidence="2" id="KW-0472">Membrane</keyword>
<name>A0A7D6VA60_9NOCA</name>
<keyword evidence="2" id="KW-0812">Transmembrane</keyword>
<dbReference type="EMBL" id="CP059399">
    <property type="protein sequence ID" value="QLY30153.1"/>
    <property type="molecule type" value="Genomic_DNA"/>
</dbReference>
<proteinExistence type="predicted"/>
<dbReference type="Proteomes" id="UP000515512">
    <property type="component" value="Chromosome"/>
</dbReference>
<feature type="transmembrane region" description="Helical" evidence="2">
    <location>
        <begin position="145"/>
        <end position="164"/>
    </location>
</feature>
<dbReference type="KEGG" id="nhu:H0264_34135"/>
<sequence length="351" mass="37489">MTTVSSLPAYGDFVSQVEQESVRAGRRWPFAVLTVIGVLLVAAPLVTGMFPRAIKGEAMIDAFQPYVSAQSIAGYRDDLRVLDDARANVLALQANSQQPGRFERVETFVRDYPGIRSDLTGMLDSIDGNRESFGKLSSTTSFGSLPWLLALAGLLLITAGLFGYRAAGDSERGTIWYSLAVLAALGLLAVPLTGGLFRAAPAAQPVIDSFRPILTHQKVREIQGYFVILVAADGELNSRYVAAVRETHPDADLTGITALETSWQPMTARFAALVGVLNDNIRNFDAVVALNNSTKPLGFTAFHGLGWGFLIPGVAVLGVALAGLWRRPADSSARIPRTDSGAAHSTEGDPT</sequence>
<evidence type="ECO:0000313" key="4">
    <source>
        <dbReference type="Proteomes" id="UP000515512"/>
    </source>
</evidence>
<dbReference type="RefSeq" id="WP_181581352.1">
    <property type="nucleotide sequence ID" value="NZ_CP059399.1"/>
</dbReference>
<organism evidence="3 4">
    <name type="scientific">Nocardia huaxiensis</name>
    <dbReference type="NCBI Taxonomy" id="2755382"/>
    <lineage>
        <taxon>Bacteria</taxon>
        <taxon>Bacillati</taxon>
        <taxon>Actinomycetota</taxon>
        <taxon>Actinomycetes</taxon>
        <taxon>Mycobacteriales</taxon>
        <taxon>Nocardiaceae</taxon>
        <taxon>Nocardia</taxon>
    </lineage>
</organism>
<feature type="region of interest" description="Disordered" evidence="1">
    <location>
        <begin position="331"/>
        <end position="351"/>
    </location>
</feature>
<dbReference type="AlphaFoldDB" id="A0A7D6VA60"/>
<feature type="transmembrane region" description="Helical" evidence="2">
    <location>
        <begin position="305"/>
        <end position="325"/>
    </location>
</feature>
<evidence type="ECO:0000256" key="2">
    <source>
        <dbReference type="SAM" id="Phobius"/>
    </source>
</evidence>
<protein>
    <submittedName>
        <fullName evidence="3">Uncharacterized protein</fullName>
    </submittedName>
</protein>
<reference evidence="3 4" key="1">
    <citation type="submission" date="2020-07" db="EMBL/GenBank/DDBJ databases">
        <authorList>
            <person name="Zhuang K."/>
            <person name="Ran Y."/>
        </authorList>
    </citation>
    <scope>NUCLEOTIDE SEQUENCE [LARGE SCALE GENOMIC DNA]</scope>
    <source>
        <strain evidence="3 4">WCH-YHL-001</strain>
    </source>
</reference>
<gene>
    <name evidence="3" type="ORF">H0264_34135</name>
</gene>